<dbReference type="KEGG" id="cput:CONPUDRAFT_93967"/>
<organism evidence="1 2">
    <name type="scientific">Coniophora puteana (strain RWD-64-598)</name>
    <name type="common">Brown rot fungus</name>
    <dbReference type="NCBI Taxonomy" id="741705"/>
    <lineage>
        <taxon>Eukaryota</taxon>
        <taxon>Fungi</taxon>
        <taxon>Dikarya</taxon>
        <taxon>Basidiomycota</taxon>
        <taxon>Agaricomycotina</taxon>
        <taxon>Agaricomycetes</taxon>
        <taxon>Agaricomycetidae</taxon>
        <taxon>Boletales</taxon>
        <taxon>Coniophorineae</taxon>
        <taxon>Coniophoraceae</taxon>
        <taxon>Coniophora</taxon>
    </lineage>
</organism>
<evidence type="ECO:0000313" key="1">
    <source>
        <dbReference type="EMBL" id="EIW74166.1"/>
    </source>
</evidence>
<gene>
    <name evidence="1" type="ORF">CONPUDRAFT_93967</name>
</gene>
<dbReference type="OrthoDB" id="3055280at2759"/>
<dbReference type="AlphaFoldDB" id="R7SDC6"/>
<protein>
    <submittedName>
        <fullName evidence="1">Uncharacterized protein</fullName>
    </submittedName>
</protein>
<accession>R7SDC6</accession>
<sequence>MGKVTTFCIISGRTPEMAGNLRNLFKYMYFRNSDAPKPGELVLQALNELADAEGLGVGDEDVTLIGLPREDALHIPKHQIHVVPHCSMSEQYLWDLGFANGPKCRAQNGEEVTPNFLVSFGPIIMVQTSGLPILHLATCGRVSPLRLWTLAMHLGWSKPHNDYGLPGVDYGEVGIHREQDPPPIPYMEEHEVVALEELGNVEAIQETVAQLGGFWVWMRPDRFPLDAPSVHDSTPHSGGHSSPSLLSGRQAVKKLPFELFCMIALEGPLPSMISLAATSRFMHSILLGSTADRNTLAAAWLQTRAPWYIPSTPDVEGAQLEMHKLHEGGAWEYLRRCHLSASMRNRRRIWQVAERIERLADAYQI</sequence>
<dbReference type="EMBL" id="JH711593">
    <property type="protein sequence ID" value="EIW74166.1"/>
    <property type="molecule type" value="Genomic_DNA"/>
</dbReference>
<proteinExistence type="predicted"/>
<keyword evidence="2" id="KW-1185">Reference proteome</keyword>
<reference evidence="2" key="1">
    <citation type="journal article" date="2012" name="Science">
        <title>The Paleozoic origin of enzymatic lignin decomposition reconstructed from 31 fungal genomes.</title>
        <authorList>
            <person name="Floudas D."/>
            <person name="Binder M."/>
            <person name="Riley R."/>
            <person name="Barry K."/>
            <person name="Blanchette R.A."/>
            <person name="Henrissat B."/>
            <person name="Martinez A.T."/>
            <person name="Otillar R."/>
            <person name="Spatafora J.W."/>
            <person name="Yadav J.S."/>
            <person name="Aerts A."/>
            <person name="Benoit I."/>
            <person name="Boyd A."/>
            <person name="Carlson A."/>
            <person name="Copeland A."/>
            <person name="Coutinho P.M."/>
            <person name="de Vries R.P."/>
            <person name="Ferreira P."/>
            <person name="Findley K."/>
            <person name="Foster B."/>
            <person name="Gaskell J."/>
            <person name="Glotzer D."/>
            <person name="Gorecki P."/>
            <person name="Heitman J."/>
            <person name="Hesse C."/>
            <person name="Hori C."/>
            <person name="Igarashi K."/>
            <person name="Jurgens J.A."/>
            <person name="Kallen N."/>
            <person name="Kersten P."/>
            <person name="Kohler A."/>
            <person name="Kuees U."/>
            <person name="Kumar T.K.A."/>
            <person name="Kuo A."/>
            <person name="LaButti K."/>
            <person name="Larrondo L.F."/>
            <person name="Lindquist E."/>
            <person name="Ling A."/>
            <person name="Lombard V."/>
            <person name="Lucas S."/>
            <person name="Lundell T."/>
            <person name="Martin R."/>
            <person name="McLaughlin D.J."/>
            <person name="Morgenstern I."/>
            <person name="Morin E."/>
            <person name="Murat C."/>
            <person name="Nagy L.G."/>
            <person name="Nolan M."/>
            <person name="Ohm R.A."/>
            <person name="Patyshakuliyeva A."/>
            <person name="Rokas A."/>
            <person name="Ruiz-Duenas F.J."/>
            <person name="Sabat G."/>
            <person name="Salamov A."/>
            <person name="Samejima M."/>
            <person name="Schmutz J."/>
            <person name="Slot J.C."/>
            <person name="St John F."/>
            <person name="Stenlid J."/>
            <person name="Sun H."/>
            <person name="Sun S."/>
            <person name="Syed K."/>
            <person name="Tsang A."/>
            <person name="Wiebenga A."/>
            <person name="Young D."/>
            <person name="Pisabarro A."/>
            <person name="Eastwood D.C."/>
            <person name="Martin F."/>
            <person name="Cullen D."/>
            <person name="Grigoriev I.V."/>
            <person name="Hibbett D.S."/>
        </authorList>
    </citation>
    <scope>NUCLEOTIDE SEQUENCE [LARGE SCALE GENOMIC DNA]</scope>
    <source>
        <strain evidence="2">RWD-64-598 SS2</strain>
    </source>
</reference>
<name>R7SDC6_CONPW</name>
<evidence type="ECO:0000313" key="2">
    <source>
        <dbReference type="Proteomes" id="UP000053558"/>
    </source>
</evidence>
<dbReference type="RefSeq" id="XP_007775535.1">
    <property type="nucleotide sequence ID" value="XM_007777345.1"/>
</dbReference>
<dbReference type="GeneID" id="19211624"/>
<dbReference type="Proteomes" id="UP000053558">
    <property type="component" value="Unassembled WGS sequence"/>
</dbReference>